<reference evidence="1" key="2">
    <citation type="submission" date="2023-04" db="EMBL/GenBank/DDBJ databases">
        <authorList>
            <person name="Bu L."/>
            <person name="Lu L."/>
            <person name="Laidemitt M.R."/>
            <person name="Zhang S.M."/>
            <person name="Mutuku M."/>
            <person name="Mkoji G."/>
            <person name="Steinauer M."/>
            <person name="Loker E.S."/>
        </authorList>
    </citation>
    <scope>NUCLEOTIDE SEQUENCE</scope>
    <source>
        <strain evidence="1">KasaAsao</strain>
        <tissue evidence="1">Whole Snail</tissue>
    </source>
</reference>
<dbReference type="Proteomes" id="UP001233172">
    <property type="component" value="Unassembled WGS sequence"/>
</dbReference>
<feature type="non-terminal residue" evidence="1">
    <location>
        <position position="1"/>
    </location>
</feature>
<comment type="caution">
    <text evidence="1">The sequence shown here is derived from an EMBL/GenBank/DDBJ whole genome shotgun (WGS) entry which is preliminary data.</text>
</comment>
<dbReference type="AlphaFoldDB" id="A0AAD8B1S5"/>
<protein>
    <submittedName>
        <fullName evidence="1">Uncharacterized protein</fullName>
    </submittedName>
</protein>
<gene>
    <name evidence="1" type="ORF">Bpfe_024788</name>
</gene>
<evidence type="ECO:0000313" key="2">
    <source>
        <dbReference type="Proteomes" id="UP001233172"/>
    </source>
</evidence>
<feature type="non-terminal residue" evidence="1">
    <location>
        <position position="64"/>
    </location>
</feature>
<proteinExistence type="predicted"/>
<keyword evidence="2" id="KW-1185">Reference proteome</keyword>
<reference evidence="1" key="1">
    <citation type="journal article" date="2023" name="PLoS Negl. Trop. Dis.">
        <title>A genome sequence for Biomphalaria pfeifferi, the major vector snail for the human-infecting parasite Schistosoma mansoni.</title>
        <authorList>
            <person name="Bu L."/>
            <person name="Lu L."/>
            <person name="Laidemitt M.R."/>
            <person name="Zhang S.M."/>
            <person name="Mutuku M."/>
            <person name="Mkoji G."/>
            <person name="Steinauer M."/>
            <person name="Loker E.S."/>
        </authorList>
    </citation>
    <scope>NUCLEOTIDE SEQUENCE</scope>
    <source>
        <strain evidence="1">KasaAsao</strain>
    </source>
</reference>
<dbReference type="EMBL" id="JASAOG010000175">
    <property type="protein sequence ID" value="KAK0045789.1"/>
    <property type="molecule type" value="Genomic_DNA"/>
</dbReference>
<sequence length="64" mass="7660">CETKHRDLERQIKRLFRRNGEQSSKCDANYKEIISELHLASEFVRHLSEEVKNSQDTIKEQNDK</sequence>
<evidence type="ECO:0000313" key="1">
    <source>
        <dbReference type="EMBL" id="KAK0045789.1"/>
    </source>
</evidence>
<accession>A0AAD8B1S5</accession>
<organism evidence="1 2">
    <name type="scientific">Biomphalaria pfeifferi</name>
    <name type="common">Bloodfluke planorb</name>
    <name type="synonym">Freshwater snail</name>
    <dbReference type="NCBI Taxonomy" id="112525"/>
    <lineage>
        <taxon>Eukaryota</taxon>
        <taxon>Metazoa</taxon>
        <taxon>Spiralia</taxon>
        <taxon>Lophotrochozoa</taxon>
        <taxon>Mollusca</taxon>
        <taxon>Gastropoda</taxon>
        <taxon>Heterobranchia</taxon>
        <taxon>Euthyneura</taxon>
        <taxon>Panpulmonata</taxon>
        <taxon>Hygrophila</taxon>
        <taxon>Lymnaeoidea</taxon>
        <taxon>Planorbidae</taxon>
        <taxon>Biomphalaria</taxon>
    </lineage>
</organism>
<name>A0AAD8B1S5_BIOPF</name>